<name>A0A0F4GHI4_9PEZI</name>
<organism evidence="2 3">
    <name type="scientific">Zymoseptoria brevis</name>
    <dbReference type="NCBI Taxonomy" id="1047168"/>
    <lineage>
        <taxon>Eukaryota</taxon>
        <taxon>Fungi</taxon>
        <taxon>Dikarya</taxon>
        <taxon>Ascomycota</taxon>
        <taxon>Pezizomycotina</taxon>
        <taxon>Dothideomycetes</taxon>
        <taxon>Dothideomycetidae</taxon>
        <taxon>Mycosphaerellales</taxon>
        <taxon>Mycosphaerellaceae</taxon>
        <taxon>Zymoseptoria</taxon>
    </lineage>
</organism>
<dbReference type="Proteomes" id="UP000033647">
    <property type="component" value="Unassembled WGS sequence"/>
</dbReference>
<evidence type="ECO:0000256" key="1">
    <source>
        <dbReference type="SAM" id="MobiDB-lite"/>
    </source>
</evidence>
<evidence type="ECO:0000313" key="3">
    <source>
        <dbReference type="Proteomes" id="UP000033647"/>
    </source>
</evidence>
<accession>A0A0F4GHI4</accession>
<reference evidence="2 3" key="1">
    <citation type="submission" date="2015-03" db="EMBL/GenBank/DDBJ databases">
        <title>RNA-seq based gene annotation and comparative genomics of four Zymoseptoria species reveal species-specific pathogenicity related genes and transposable element activity.</title>
        <authorList>
            <person name="Grandaubert J."/>
            <person name="Bhattacharyya A."/>
            <person name="Stukenbrock E.H."/>
        </authorList>
    </citation>
    <scope>NUCLEOTIDE SEQUENCE [LARGE SCALE GENOMIC DNA]</scope>
    <source>
        <strain evidence="2 3">Zb18110</strain>
    </source>
</reference>
<dbReference type="STRING" id="1047168.A0A0F4GHI4"/>
<proteinExistence type="predicted"/>
<protein>
    <submittedName>
        <fullName evidence="2">Uncharacterized protein</fullName>
    </submittedName>
</protein>
<comment type="caution">
    <text evidence="2">The sequence shown here is derived from an EMBL/GenBank/DDBJ whole genome shotgun (WGS) entry which is preliminary data.</text>
</comment>
<feature type="compositionally biased region" description="Polar residues" evidence="1">
    <location>
        <begin position="1"/>
        <end position="31"/>
    </location>
</feature>
<gene>
    <name evidence="2" type="ORF">TI39_contig597g00018</name>
</gene>
<dbReference type="OrthoDB" id="3647142at2759"/>
<feature type="region of interest" description="Disordered" evidence="1">
    <location>
        <begin position="1"/>
        <end position="81"/>
    </location>
</feature>
<sequence>MSQSNVWTQRSKPSSASASRTPQNRSSTASPIQPEISRQENSGSNGSRPPMNNAWGQRGTGGGEAHSSSGSGFNANEVKAFLSREPAPEAYAGAKTSGAAAWGSKANAMANGQPFLGQLAKQIAAVEGGG</sequence>
<keyword evidence="3" id="KW-1185">Reference proteome</keyword>
<evidence type="ECO:0000313" key="2">
    <source>
        <dbReference type="EMBL" id="KJX96856.1"/>
    </source>
</evidence>
<dbReference type="AlphaFoldDB" id="A0A0F4GHI4"/>
<dbReference type="EMBL" id="LAFY01000589">
    <property type="protein sequence ID" value="KJX96856.1"/>
    <property type="molecule type" value="Genomic_DNA"/>
</dbReference>